<proteinExistence type="predicted"/>
<organism evidence="2 3">
    <name type="scientific">Medicago truncatula</name>
    <name type="common">Barrel medic</name>
    <name type="synonym">Medicago tribuloides</name>
    <dbReference type="NCBI Taxonomy" id="3880"/>
    <lineage>
        <taxon>Eukaryota</taxon>
        <taxon>Viridiplantae</taxon>
        <taxon>Streptophyta</taxon>
        <taxon>Embryophyta</taxon>
        <taxon>Tracheophyta</taxon>
        <taxon>Spermatophyta</taxon>
        <taxon>Magnoliopsida</taxon>
        <taxon>eudicotyledons</taxon>
        <taxon>Gunneridae</taxon>
        <taxon>Pentapetalae</taxon>
        <taxon>rosids</taxon>
        <taxon>fabids</taxon>
        <taxon>Fabales</taxon>
        <taxon>Fabaceae</taxon>
        <taxon>Papilionoideae</taxon>
        <taxon>50 kb inversion clade</taxon>
        <taxon>NPAAA clade</taxon>
        <taxon>Hologalegina</taxon>
        <taxon>IRL clade</taxon>
        <taxon>Trifolieae</taxon>
        <taxon>Medicago</taxon>
    </lineage>
</organism>
<feature type="chain" id="PRO_5017415754" description="Transmembrane protein" evidence="1">
    <location>
        <begin position="21"/>
        <end position="59"/>
    </location>
</feature>
<sequence length="59" mass="6843">MVLLLLLPFFVVSLCPIIICEDEYREGVDDEDEEDEFVVEILIPVRRNLSCFCVSSFTE</sequence>
<keyword evidence="1" id="KW-0732">Signal</keyword>
<name>A0A396JMN8_MEDTR</name>
<evidence type="ECO:0000313" key="2">
    <source>
        <dbReference type="EMBL" id="RHN77533.1"/>
    </source>
</evidence>
<reference evidence="3" key="1">
    <citation type="journal article" date="2018" name="Nat. Plants">
        <title>Whole-genome landscape of Medicago truncatula symbiotic genes.</title>
        <authorList>
            <person name="Pecrix Y."/>
            <person name="Staton S.E."/>
            <person name="Sallet E."/>
            <person name="Lelandais-Briere C."/>
            <person name="Moreau S."/>
            <person name="Carrere S."/>
            <person name="Blein T."/>
            <person name="Jardinaud M.F."/>
            <person name="Latrasse D."/>
            <person name="Zouine M."/>
            <person name="Zahm M."/>
            <person name="Kreplak J."/>
            <person name="Mayjonade B."/>
            <person name="Satge C."/>
            <person name="Perez M."/>
            <person name="Cauet S."/>
            <person name="Marande W."/>
            <person name="Chantry-Darmon C."/>
            <person name="Lopez-Roques C."/>
            <person name="Bouchez O."/>
            <person name="Berard A."/>
            <person name="Debelle F."/>
            <person name="Munos S."/>
            <person name="Bendahmane A."/>
            <person name="Berges H."/>
            <person name="Niebel A."/>
            <person name="Buitink J."/>
            <person name="Frugier F."/>
            <person name="Benhamed M."/>
            <person name="Crespi M."/>
            <person name="Gouzy J."/>
            <person name="Gamas P."/>
        </authorList>
    </citation>
    <scope>NUCLEOTIDE SEQUENCE [LARGE SCALE GENOMIC DNA]</scope>
    <source>
        <strain evidence="3">cv. Jemalong A17</strain>
    </source>
</reference>
<dbReference type="Proteomes" id="UP000265566">
    <property type="component" value="Chromosome 1"/>
</dbReference>
<evidence type="ECO:0008006" key="4">
    <source>
        <dbReference type="Google" id="ProtNLM"/>
    </source>
</evidence>
<feature type="signal peptide" evidence="1">
    <location>
        <begin position="1"/>
        <end position="20"/>
    </location>
</feature>
<comment type="caution">
    <text evidence="2">The sequence shown here is derived from an EMBL/GenBank/DDBJ whole genome shotgun (WGS) entry which is preliminary data.</text>
</comment>
<accession>A0A396JMN8</accession>
<gene>
    <name evidence="2" type="ORF">MtrunA17_Chr1g0155821</name>
</gene>
<evidence type="ECO:0000256" key="1">
    <source>
        <dbReference type="SAM" id="SignalP"/>
    </source>
</evidence>
<dbReference type="EMBL" id="PSQE01000001">
    <property type="protein sequence ID" value="RHN77533.1"/>
    <property type="molecule type" value="Genomic_DNA"/>
</dbReference>
<dbReference type="Gramene" id="rna998">
    <property type="protein sequence ID" value="RHN77533.1"/>
    <property type="gene ID" value="gene998"/>
</dbReference>
<protein>
    <recommendedName>
        <fullName evidence="4">Transmembrane protein</fullName>
    </recommendedName>
</protein>
<dbReference type="AlphaFoldDB" id="A0A396JMN8"/>
<evidence type="ECO:0000313" key="3">
    <source>
        <dbReference type="Proteomes" id="UP000265566"/>
    </source>
</evidence>